<dbReference type="AlphaFoldDB" id="A0A146KGH7"/>
<gene>
    <name evidence="1" type="ORF">TPC1_12161</name>
</gene>
<evidence type="ECO:0000313" key="1">
    <source>
        <dbReference type="EMBL" id="JAP94984.1"/>
    </source>
</evidence>
<reference evidence="1" key="1">
    <citation type="submission" date="2015-07" db="EMBL/GenBank/DDBJ databases">
        <title>Adaptation to a free-living lifestyle via gene acquisitions in the diplomonad Trepomonas sp. PC1.</title>
        <authorList>
            <person name="Xu F."/>
            <person name="Jerlstrom-Hultqvist J."/>
            <person name="Kolisko M."/>
            <person name="Simpson A.G.B."/>
            <person name="Roger A.J."/>
            <person name="Svard S.G."/>
            <person name="Andersson J.O."/>
        </authorList>
    </citation>
    <scope>NUCLEOTIDE SEQUENCE</scope>
    <source>
        <strain evidence="1">PC1</strain>
    </source>
</reference>
<sequence length="841" mass="97875">KVQPPKPKSSIKKQDVENYGIDQLIQRGDIPANADLSAVFKDLIGPNLQKPTNVYKTAKDESFLIQQSILSLKQSLVSLRADSKIQLSRSFLNSKIDEIAKKPQLTHWTQLGQRNYRFASDIKSLGEEQILFYDIAEQNIPVLKGKVVKNVVFQAFLQKFDFMRETVLHLLEKCEAKLTKKFNAEIDGKKLEHEAYKLFFNEITVDSVDFDSLFLQQEQNEVSSEKVSEKALDELEPLSRIEQEKNVDENDTESFYQRNLAKIVFLQSVAKGFRQQKQYRKTVLAQNQQLQAVYSDISYRFIAQSQKEQKYVFHQLRHQPSLLKNVLAPFFQQELDHQKHSFDQRKQFVVIFAFEGFSQEYFNLLQDPSVELIVLLTTVDNFTQLQQSEWKSRVHYEEFLLIKQKIQGFLQTFRCFSRATQENLEAEIYSYLNFKQFYNVVKSTIQQKLAAMRRNDVAFVFPLAHQLHNKQFMKLIQNLGLGITQIPAQLMKITAYKPLFSFCQEQERENVVVKERTQKLNNQLIAVRPTEACKGPAVDLLYNQYGGKETAFLLNGSFLQIYQSEQIDQKCVLVNYPEVVTCFLVTEFAFGPYMSLLTKAELRQLTDQILLTAYEQLEAASYIHFQKSTSYGYMQPSWSLGSLISDRETVLFNFNILIKNLMEILTKNDCPPTMVNLSVILSNKDVSFNAISFGYLQFELFKPIELIESFKQQDFCIKINQIYNCQIQQNHLQIEILQQSEHFWKKQTQLLVKNEEKIVLEPKMTFDLTVKQPTLKDAIKKLAELIKDLQQQSGNEDVIKEIVAQKDKLGIQQIQYLLEQQGTSPFCTCVVNGLLDRWRRE</sequence>
<feature type="non-terminal residue" evidence="1">
    <location>
        <position position="1"/>
    </location>
</feature>
<organism evidence="1">
    <name type="scientific">Trepomonas sp. PC1</name>
    <dbReference type="NCBI Taxonomy" id="1076344"/>
    <lineage>
        <taxon>Eukaryota</taxon>
        <taxon>Metamonada</taxon>
        <taxon>Diplomonadida</taxon>
        <taxon>Hexamitidae</taxon>
        <taxon>Hexamitinae</taxon>
        <taxon>Trepomonas</taxon>
    </lineage>
</organism>
<dbReference type="EMBL" id="GDID01001622">
    <property type="protein sequence ID" value="JAP94984.1"/>
    <property type="molecule type" value="Transcribed_RNA"/>
</dbReference>
<protein>
    <submittedName>
        <fullName evidence="1">Uncharacterized protein</fullName>
    </submittedName>
</protein>
<proteinExistence type="predicted"/>
<name>A0A146KGH7_9EUKA</name>
<accession>A0A146KGH7</accession>
<feature type="non-terminal residue" evidence="1">
    <location>
        <position position="841"/>
    </location>
</feature>